<organism evidence="1 2">
    <name type="scientific">Edwardsiella tarda ATCC 23685</name>
    <dbReference type="NCBI Taxonomy" id="500638"/>
    <lineage>
        <taxon>Bacteria</taxon>
        <taxon>Pseudomonadati</taxon>
        <taxon>Pseudomonadota</taxon>
        <taxon>Gammaproteobacteria</taxon>
        <taxon>Enterobacterales</taxon>
        <taxon>Hafniaceae</taxon>
        <taxon>Edwardsiella</taxon>
    </lineage>
</organism>
<dbReference type="HOGENOM" id="CLU_2329292_0_0_6"/>
<name>D4F3D2_EDWTA</name>
<sequence length="98" mass="10994">MVYLIFDTRYPIPDTRYPIPDTRYPIPDTRYPIPDVLHHAARPVAAPAYVDRVTSMAGTGMRDGVYARLLLSRFAGSVLARGINEYADGYLGSRYKAV</sequence>
<comment type="caution">
    <text evidence="1">The sequence shown here is derived from an EMBL/GenBank/DDBJ whole genome shotgun (WGS) entry which is preliminary data.</text>
</comment>
<evidence type="ECO:0000313" key="1">
    <source>
        <dbReference type="EMBL" id="EFE23722.1"/>
    </source>
</evidence>
<dbReference type="Proteomes" id="UP000003692">
    <property type="component" value="Unassembled WGS sequence"/>
</dbReference>
<accession>D4F3D2</accession>
<proteinExistence type="predicted"/>
<protein>
    <submittedName>
        <fullName evidence="1">Uncharacterized protein</fullName>
    </submittedName>
</protein>
<gene>
    <name evidence="1" type="ORF">EDWATA_01234</name>
</gene>
<dbReference type="EMBL" id="ADGK01000060">
    <property type="protein sequence ID" value="EFE23722.1"/>
    <property type="molecule type" value="Genomic_DNA"/>
</dbReference>
<evidence type="ECO:0000313" key="2">
    <source>
        <dbReference type="Proteomes" id="UP000003692"/>
    </source>
</evidence>
<dbReference type="AlphaFoldDB" id="D4F3D2"/>
<reference evidence="1 2" key="1">
    <citation type="submission" date="2010-02" db="EMBL/GenBank/DDBJ databases">
        <authorList>
            <person name="Weinstock G."/>
            <person name="Sodergren E."/>
            <person name="Clifton S."/>
            <person name="Fulton L."/>
            <person name="Fulton B."/>
            <person name="Courtney L."/>
            <person name="Fronick C."/>
            <person name="Harrison M."/>
            <person name="Strong C."/>
            <person name="Farmer C."/>
            <person name="Delahaunty K."/>
            <person name="Markovic C."/>
            <person name="Hall O."/>
            <person name="Minx P."/>
            <person name="Tomlinson C."/>
            <person name="Mitreva M."/>
            <person name="Nelson J."/>
            <person name="Hou S."/>
            <person name="Wollam A."/>
            <person name="Pepin K.H."/>
            <person name="Johnson M."/>
            <person name="Bhonagiri V."/>
            <person name="Zhang X."/>
            <person name="Suruliraj S."/>
            <person name="Warren W."/>
            <person name="Chinwalla A."/>
            <person name="Mardis E.R."/>
            <person name="Wilson R.K."/>
        </authorList>
    </citation>
    <scope>NUCLEOTIDE SEQUENCE [LARGE SCALE GENOMIC DNA]</scope>
    <source>
        <strain evidence="1 2">ATCC 23685</strain>
    </source>
</reference>